<dbReference type="Gene3D" id="3.40.1440.10">
    <property type="entry name" value="GIY-YIG endonuclease"/>
    <property type="match status" value="1"/>
</dbReference>
<evidence type="ECO:0000259" key="3">
    <source>
        <dbReference type="PROSITE" id="PS50164"/>
    </source>
</evidence>
<dbReference type="PROSITE" id="PS50164">
    <property type="entry name" value="GIY_YIG"/>
    <property type="match status" value="1"/>
</dbReference>
<reference evidence="4" key="1">
    <citation type="journal article" date="2020" name="Nature">
        <title>Giant virus diversity and host interactions through global metagenomics.</title>
        <authorList>
            <person name="Schulz F."/>
            <person name="Roux S."/>
            <person name="Paez-Espino D."/>
            <person name="Jungbluth S."/>
            <person name="Walsh D.A."/>
            <person name="Denef V.J."/>
            <person name="McMahon K.D."/>
            <person name="Konstantinidis K.T."/>
            <person name="Eloe-Fadrosh E.A."/>
            <person name="Kyrpides N.C."/>
            <person name="Woyke T."/>
        </authorList>
    </citation>
    <scope>NUCLEOTIDE SEQUENCE</scope>
    <source>
        <strain evidence="4">GVMAG-M-3300027810-10</strain>
    </source>
</reference>
<dbReference type="EMBL" id="MN740499">
    <property type="protein sequence ID" value="QHU29933.1"/>
    <property type="molecule type" value="Genomic_DNA"/>
</dbReference>
<dbReference type="SUPFAM" id="SSF82771">
    <property type="entry name" value="GIY-YIG endonuclease"/>
    <property type="match status" value="1"/>
</dbReference>
<dbReference type="Pfam" id="PF07460">
    <property type="entry name" value="NUMOD3"/>
    <property type="match status" value="2"/>
</dbReference>
<dbReference type="GO" id="GO:0003677">
    <property type="term" value="F:DNA binding"/>
    <property type="evidence" value="ECO:0007669"/>
    <property type="project" value="InterPro"/>
</dbReference>
<dbReference type="AlphaFoldDB" id="A0A6C0LHB1"/>
<dbReference type="GO" id="GO:0004519">
    <property type="term" value="F:endonuclease activity"/>
    <property type="evidence" value="ECO:0007669"/>
    <property type="project" value="InterPro"/>
</dbReference>
<proteinExistence type="predicted"/>
<name>A0A6C0LHB1_9ZZZZ</name>
<evidence type="ECO:0000256" key="1">
    <source>
        <dbReference type="ARBA" id="ARBA00010045"/>
    </source>
</evidence>
<feature type="region of interest" description="Disordered" evidence="2">
    <location>
        <begin position="128"/>
        <end position="149"/>
    </location>
</feature>
<organism evidence="4">
    <name type="scientific">viral metagenome</name>
    <dbReference type="NCBI Taxonomy" id="1070528"/>
    <lineage>
        <taxon>unclassified sequences</taxon>
        <taxon>metagenomes</taxon>
        <taxon>organismal metagenomes</taxon>
    </lineage>
</organism>
<protein>
    <recommendedName>
        <fullName evidence="3">GIY-YIG domain-containing protein</fullName>
    </recommendedName>
</protein>
<evidence type="ECO:0000313" key="4">
    <source>
        <dbReference type="EMBL" id="QHU29933.1"/>
    </source>
</evidence>
<dbReference type="SUPFAM" id="SSF64496">
    <property type="entry name" value="DNA-binding domain of intron-encoded endonucleases"/>
    <property type="match status" value="2"/>
</dbReference>
<dbReference type="SMART" id="SM00465">
    <property type="entry name" value="GIYc"/>
    <property type="match status" value="1"/>
</dbReference>
<dbReference type="InterPro" id="IPR035901">
    <property type="entry name" value="GIY-YIG_endonuc_sf"/>
</dbReference>
<sequence>MKKTIGVYKISNNLCPEGKYYIGYSCDINRRWCIHRSTLKTYKHCNIRMQRAYEKYGSDCFTYEILQECETEEEAKNVELSYLEDLTIRDKLYNLHYNSSGGDLMTYHPNKEQIIEKIKNTIKENISKMSKEERQKKWGQPGEKNGMYGRTLTDEAKQKLLIINKGNTYTLGLKMSAEQRKRMSEARKGKNTGEDNPFFGKHHSEETLKKIQETKQKNIAKYGRTLPKNTREILIDGKTYISASEAGRQLNVCTATILHRIKSLNSKFLGYHYAS</sequence>
<dbReference type="InterPro" id="IPR003611">
    <property type="entry name" value="NUMOD3"/>
</dbReference>
<comment type="similarity">
    <text evidence="1">To endonucleases of group I introns of fungi and phage.</text>
</comment>
<dbReference type="SMART" id="SM00496">
    <property type="entry name" value="IENR2"/>
    <property type="match status" value="3"/>
</dbReference>
<dbReference type="InterPro" id="IPR006350">
    <property type="entry name" value="Intron_endoG1"/>
</dbReference>
<evidence type="ECO:0000256" key="2">
    <source>
        <dbReference type="SAM" id="MobiDB-lite"/>
    </source>
</evidence>
<feature type="domain" description="GIY-YIG" evidence="3">
    <location>
        <begin position="3"/>
        <end position="95"/>
    </location>
</feature>
<accession>A0A6C0LHB1</accession>
<dbReference type="Pfam" id="PF01541">
    <property type="entry name" value="GIY-YIG"/>
    <property type="match status" value="1"/>
</dbReference>
<dbReference type="NCBIfam" id="TIGR01453">
    <property type="entry name" value="grpIintron_endo"/>
    <property type="match status" value="1"/>
</dbReference>
<dbReference type="InterPro" id="IPR000305">
    <property type="entry name" value="GIY-YIG_endonuc"/>
</dbReference>